<comment type="caution">
    <text evidence="2">The sequence shown here is derived from an EMBL/GenBank/DDBJ whole genome shotgun (WGS) entry which is preliminary data.</text>
</comment>
<dbReference type="EMBL" id="AMZH03026348">
    <property type="protein sequence ID" value="RRT34646.1"/>
    <property type="molecule type" value="Genomic_DNA"/>
</dbReference>
<dbReference type="Pfam" id="PF05899">
    <property type="entry name" value="Cupin_3"/>
    <property type="match status" value="1"/>
</dbReference>
<dbReference type="InterPro" id="IPR011051">
    <property type="entry name" value="RmlC_Cupin_sf"/>
</dbReference>
<dbReference type="AlphaFoldDB" id="A0A426X591"/>
<dbReference type="Proteomes" id="UP000287651">
    <property type="component" value="Unassembled WGS sequence"/>
</dbReference>
<dbReference type="PANTHER" id="PTHR33271:SF35">
    <property type="entry name" value="OS02G0620400 PROTEIN"/>
    <property type="match status" value="1"/>
</dbReference>
<dbReference type="SUPFAM" id="SSF51182">
    <property type="entry name" value="RmlC-like cupins"/>
    <property type="match status" value="1"/>
</dbReference>
<protein>
    <recommendedName>
        <fullName evidence="1">(S)-ureidoglycine aminohydrolase cupin domain-containing protein</fullName>
    </recommendedName>
</protein>
<evidence type="ECO:0000313" key="2">
    <source>
        <dbReference type="EMBL" id="RRT34646.1"/>
    </source>
</evidence>
<sequence length="112" mass="12476">MASSSNPGARKTDAPYMCITVEKNIPQRRLEELGINSWLKWGCPPGRYPIKFEAEETCYLVKGKVEVYFMGSSGSECMEISGGDFVTFPKGLSCIWVVSAPVDKYYKFTSPS</sequence>
<dbReference type="Gene3D" id="2.60.120.10">
    <property type="entry name" value="Jelly Rolls"/>
    <property type="match status" value="1"/>
</dbReference>
<dbReference type="CDD" id="cd02227">
    <property type="entry name" value="cupin_TM1112-like"/>
    <property type="match status" value="1"/>
</dbReference>
<proteinExistence type="predicted"/>
<dbReference type="InterPro" id="IPR008579">
    <property type="entry name" value="UGlyAH_Cupin_dom"/>
</dbReference>
<dbReference type="PANTHER" id="PTHR33271">
    <property type="entry name" value="OS04G0445200 PROTEIN"/>
    <property type="match status" value="1"/>
</dbReference>
<evidence type="ECO:0000259" key="1">
    <source>
        <dbReference type="Pfam" id="PF05899"/>
    </source>
</evidence>
<evidence type="ECO:0000313" key="3">
    <source>
        <dbReference type="Proteomes" id="UP000287651"/>
    </source>
</evidence>
<name>A0A426X591_ENSVE</name>
<feature type="domain" description="(S)-ureidoglycine aminohydrolase cupin" evidence="1">
    <location>
        <begin position="31"/>
        <end position="106"/>
    </location>
</feature>
<organism evidence="2 3">
    <name type="scientific">Ensete ventricosum</name>
    <name type="common">Abyssinian banana</name>
    <name type="synonym">Musa ensete</name>
    <dbReference type="NCBI Taxonomy" id="4639"/>
    <lineage>
        <taxon>Eukaryota</taxon>
        <taxon>Viridiplantae</taxon>
        <taxon>Streptophyta</taxon>
        <taxon>Embryophyta</taxon>
        <taxon>Tracheophyta</taxon>
        <taxon>Spermatophyta</taxon>
        <taxon>Magnoliopsida</taxon>
        <taxon>Liliopsida</taxon>
        <taxon>Zingiberales</taxon>
        <taxon>Musaceae</taxon>
        <taxon>Ensete</taxon>
    </lineage>
</organism>
<reference evidence="2 3" key="1">
    <citation type="journal article" date="2014" name="Agronomy (Basel)">
        <title>A Draft Genome Sequence for Ensete ventricosum, the Drought-Tolerant Tree Against Hunger.</title>
        <authorList>
            <person name="Harrison J."/>
            <person name="Moore K.A."/>
            <person name="Paszkiewicz K."/>
            <person name="Jones T."/>
            <person name="Grant M."/>
            <person name="Ambacheew D."/>
            <person name="Muzemil S."/>
            <person name="Studholme D.J."/>
        </authorList>
    </citation>
    <scope>NUCLEOTIDE SEQUENCE [LARGE SCALE GENOMIC DNA]</scope>
</reference>
<accession>A0A426X591</accession>
<dbReference type="InterPro" id="IPR014710">
    <property type="entry name" value="RmlC-like_jellyroll"/>
</dbReference>
<gene>
    <name evidence="2" type="ORF">B296_00056725</name>
</gene>